<dbReference type="PANTHER" id="PTHR12608:SF1">
    <property type="entry name" value="TRANSMEMBRANE PROTEIN 165"/>
    <property type="match status" value="1"/>
</dbReference>
<evidence type="ECO:0000256" key="4">
    <source>
        <dbReference type="ARBA" id="ARBA00022989"/>
    </source>
</evidence>
<comment type="similarity">
    <text evidence="2 6">Belongs to the GDT1 family.</text>
</comment>
<dbReference type="EMBL" id="JANCYU010000002">
    <property type="protein sequence ID" value="KAK4522242.1"/>
    <property type="molecule type" value="Genomic_DNA"/>
</dbReference>
<dbReference type="Pfam" id="PF01169">
    <property type="entry name" value="GDT1"/>
    <property type="match status" value="2"/>
</dbReference>
<dbReference type="PANTHER" id="PTHR12608">
    <property type="entry name" value="TRANSMEMBRANE PROTEIN HTP-1 RELATED"/>
    <property type="match status" value="1"/>
</dbReference>
<keyword evidence="8" id="KW-1185">Reference proteome</keyword>
<comment type="subcellular location">
    <subcellularLocation>
        <location evidence="1 6">Membrane</location>
        <topology evidence="1 6">Multi-pass membrane protein</topology>
    </subcellularLocation>
</comment>
<keyword evidence="3 6" id="KW-0812">Transmembrane</keyword>
<evidence type="ECO:0000313" key="7">
    <source>
        <dbReference type="EMBL" id="KAK4522242.1"/>
    </source>
</evidence>
<dbReference type="GO" id="GO:0046873">
    <property type="term" value="F:metal ion transmembrane transporter activity"/>
    <property type="evidence" value="ECO:0007669"/>
    <property type="project" value="InterPro"/>
</dbReference>
<dbReference type="GO" id="GO:0016020">
    <property type="term" value="C:membrane"/>
    <property type="evidence" value="ECO:0007669"/>
    <property type="project" value="UniProtKB-SubCell"/>
</dbReference>
<protein>
    <recommendedName>
        <fullName evidence="6">GDT1 family protein</fullName>
    </recommendedName>
</protein>
<evidence type="ECO:0000256" key="1">
    <source>
        <dbReference type="ARBA" id="ARBA00004141"/>
    </source>
</evidence>
<keyword evidence="5 6" id="KW-0472">Membrane</keyword>
<dbReference type="Proteomes" id="UP001300502">
    <property type="component" value="Unassembled WGS sequence"/>
</dbReference>
<feature type="transmembrane region" description="Helical" evidence="6">
    <location>
        <begin position="184"/>
        <end position="202"/>
    </location>
</feature>
<feature type="transmembrane region" description="Helical" evidence="6">
    <location>
        <begin position="278"/>
        <end position="299"/>
    </location>
</feature>
<evidence type="ECO:0000256" key="2">
    <source>
        <dbReference type="ARBA" id="ARBA00009190"/>
    </source>
</evidence>
<proteinExistence type="inferred from homology"/>
<gene>
    <name evidence="7" type="ORF">GAYE_HPEPCTG121G0121</name>
</gene>
<comment type="caution">
    <text evidence="7">The sequence shown here is derived from an EMBL/GenBank/DDBJ whole genome shotgun (WGS) entry which is preliminary data.</text>
</comment>
<dbReference type="InterPro" id="IPR001727">
    <property type="entry name" value="GDT1-like"/>
</dbReference>
<evidence type="ECO:0000256" key="3">
    <source>
        <dbReference type="ARBA" id="ARBA00022692"/>
    </source>
</evidence>
<dbReference type="AlphaFoldDB" id="A0AAV9I2Y9"/>
<name>A0AAV9I2Y9_9RHOD</name>
<accession>A0AAV9I2Y9</accession>
<evidence type="ECO:0000313" key="8">
    <source>
        <dbReference type="Proteomes" id="UP001300502"/>
    </source>
</evidence>
<keyword evidence="4 6" id="KW-1133">Transmembrane helix</keyword>
<sequence>MAFLVDGAKLVCGFSPPHYFRNRISIYSSHRKLGKCFNKTRRARNLVIFSCSDHKEEVKKSSFPHKPVFVSLVLRLFHYIRLCYSSYRRSRFLLRPYSCSCLALLVSTTVRRGFFSASPFLSSLIEALTMVFMSELGDKSMFATALLATRYRPWLVFLGAMIALTMMTGIACFLGNLMHFLPAMYTHYGSIFLFVYFGIQMIRNSFRRKDPLVSSSPEKEDTCSSEYLDAQKLVGKLQAPQDSILSVLVKIFLLIFTAEWCDRSMLATMALASSHSPLAIISGATLANLICSGIAVIGATLLSSKISERKVSLIGGFLFLFFGIKSWIDGPEEATE</sequence>
<evidence type="ECO:0000256" key="5">
    <source>
        <dbReference type="ARBA" id="ARBA00023136"/>
    </source>
</evidence>
<feature type="transmembrane region" description="Helical" evidence="6">
    <location>
        <begin position="242"/>
        <end position="258"/>
    </location>
</feature>
<feature type="transmembrane region" description="Helical" evidence="6">
    <location>
        <begin position="154"/>
        <end position="178"/>
    </location>
</feature>
<organism evidence="7 8">
    <name type="scientific">Galdieria yellowstonensis</name>
    <dbReference type="NCBI Taxonomy" id="3028027"/>
    <lineage>
        <taxon>Eukaryota</taxon>
        <taxon>Rhodophyta</taxon>
        <taxon>Bangiophyceae</taxon>
        <taxon>Galdieriales</taxon>
        <taxon>Galdieriaceae</taxon>
        <taxon>Galdieria</taxon>
    </lineage>
</organism>
<feature type="transmembrane region" description="Helical" evidence="6">
    <location>
        <begin position="311"/>
        <end position="328"/>
    </location>
</feature>
<reference evidence="7 8" key="1">
    <citation type="submission" date="2022-07" db="EMBL/GenBank/DDBJ databases">
        <title>Genome-wide signatures of adaptation to extreme environments.</title>
        <authorList>
            <person name="Cho C.H."/>
            <person name="Yoon H.S."/>
        </authorList>
    </citation>
    <scope>NUCLEOTIDE SEQUENCE [LARGE SCALE GENOMIC DNA]</scope>
    <source>
        <strain evidence="7 8">108.79 E11</strain>
    </source>
</reference>
<evidence type="ECO:0000256" key="6">
    <source>
        <dbReference type="RuleBase" id="RU365102"/>
    </source>
</evidence>